<reference evidence="2" key="1">
    <citation type="journal article" date="2011" name="Nature">
        <title>Genome sequence and analysis of the tuber crop potato.</title>
        <authorList>
            <consortium name="The Potato Genome Sequencing Consortium"/>
        </authorList>
    </citation>
    <scope>NUCLEOTIDE SEQUENCE [LARGE SCALE GENOMIC DNA]</scope>
    <source>
        <strain evidence="2">cv. DM1-3 516 R44</strain>
    </source>
</reference>
<gene>
    <name evidence="1" type="primary">LOC102581983</name>
</gene>
<evidence type="ECO:0000313" key="1">
    <source>
        <dbReference type="EnsemblPlants" id="PGSC0003DMT400022413"/>
    </source>
</evidence>
<keyword evidence="2" id="KW-1185">Reference proteome</keyword>
<protein>
    <submittedName>
        <fullName evidence="1">WD-40 repeat family protein</fullName>
    </submittedName>
</protein>
<proteinExistence type="predicted"/>
<reference evidence="1" key="2">
    <citation type="submission" date="2015-06" db="UniProtKB">
        <authorList>
            <consortium name="EnsemblPlants"/>
        </authorList>
    </citation>
    <scope>IDENTIFICATION</scope>
    <source>
        <strain evidence="1">DM1-3 516 R44</strain>
    </source>
</reference>
<dbReference type="OrthoDB" id="20669at2759"/>
<dbReference type="EnsemblPlants" id="PGSC0003DMT400022413">
    <property type="protein sequence ID" value="PGSC0003DMT400022413"/>
    <property type="gene ID" value="PGSC0003DMG400008689"/>
</dbReference>
<accession>M1AGN8</accession>
<dbReference type="Proteomes" id="UP000011115">
    <property type="component" value="Unassembled WGS sequence"/>
</dbReference>
<dbReference type="ExpressionAtlas" id="M1AGN8">
    <property type="expression patterns" value="baseline"/>
</dbReference>
<evidence type="ECO:0000313" key="2">
    <source>
        <dbReference type="Proteomes" id="UP000011115"/>
    </source>
</evidence>
<dbReference type="AlphaFoldDB" id="M1AGN8"/>
<dbReference type="HOGENOM" id="CLU_182570_0_0_1"/>
<name>M1AGN8_SOLTU</name>
<dbReference type="Gramene" id="PGSC0003DMT400022413">
    <property type="protein sequence ID" value="PGSC0003DMT400022413"/>
    <property type="gene ID" value="PGSC0003DMG400008689"/>
</dbReference>
<organism evidence="1 2">
    <name type="scientific">Solanum tuberosum</name>
    <name type="common">Potato</name>
    <dbReference type="NCBI Taxonomy" id="4113"/>
    <lineage>
        <taxon>Eukaryota</taxon>
        <taxon>Viridiplantae</taxon>
        <taxon>Streptophyta</taxon>
        <taxon>Embryophyta</taxon>
        <taxon>Tracheophyta</taxon>
        <taxon>Spermatophyta</taxon>
        <taxon>Magnoliopsida</taxon>
        <taxon>eudicotyledons</taxon>
        <taxon>Gunneridae</taxon>
        <taxon>Pentapetalae</taxon>
        <taxon>asterids</taxon>
        <taxon>lamiids</taxon>
        <taxon>Solanales</taxon>
        <taxon>Solanaceae</taxon>
        <taxon>Solanoideae</taxon>
        <taxon>Solaneae</taxon>
        <taxon>Solanum</taxon>
    </lineage>
</organism>
<sequence length="67" mass="7634">MSHQQEDDADYMANEYDMEAMDDDMDDEFHGRDVGGSDSDADDYDYTVCEFIHKSLIAAFTGACLMY</sequence>